<protein>
    <submittedName>
        <fullName evidence="6">LysR, substrate-binding</fullName>
    </submittedName>
</protein>
<dbReference type="PROSITE" id="PS50931">
    <property type="entry name" value="HTH_LYSR"/>
    <property type="match status" value="1"/>
</dbReference>
<evidence type="ECO:0000256" key="4">
    <source>
        <dbReference type="ARBA" id="ARBA00023163"/>
    </source>
</evidence>
<accession>L9U8N5</accession>
<reference evidence="6 7" key="1">
    <citation type="journal article" date="2013" name="Genome Announc.">
        <title>Draft Genome of the Marine Gammaproteobacterium Halomonas titanicae.</title>
        <authorList>
            <person name="Sanchez-Porro C."/>
            <person name="de la Haba R.R."/>
            <person name="Cruz-Hernandez N."/>
            <person name="Gonzalez J.M."/>
            <person name="Reyes-Guirao C."/>
            <person name="Navarro-Sampedro L."/>
            <person name="Carballo M."/>
            <person name="Ventosa A."/>
        </authorList>
    </citation>
    <scope>NUCLEOTIDE SEQUENCE [LARGE SCALE GENOMIC DNA]</scope>
    <source>
        <strain evidence="6 7">BH1</strain>
    </source>
</reference>
<dbReference type="GO" id="GO:0003700">
    <property type="term" value="F:DNA-binding transcription factor activity"/>
    <property type="evidence" value="ECO:0007669"/>
    <property type="project" value="InterPro"/>
</dbReference>
<dbReference type="Pfam" id="PF00126">
    <property type="entry name" value="HTH_1"/>
    <property type="match status" value="1"/>
</dbReference>
<dbReference type="InterPro" id="IPR000847">
    <property type="entry name" value="LysR_HTH_N"/>
</dbReference>
<dbReference type="InterPro" id="IPR005119">
    <property type="entry name" value="LysR_subst-bd"/>
</dbReference>
<dbReference type="Pfam" id="PF03466">
    <property type="entry name" value="LysR_substrate"/>
    <property type="match status" value="1"/>
</dbReference>
<dbReference type="Gene3D" id="1.10.10.10">
    <property type="entry name" value="Winged helix-like DNA-binding domain superfamily/Winged helix DNA-binding domain"/>
    <property type="match status" value="1"/>
</dbReference>
<dbReference type="InterPro" id="IPR036388">
    <property type="entry name" value="WH-like_DNA-bd_sf"/>
</dbReference>
<dbReference type="PATRIC" id="fig|1204738.3.peg.3010"/>
<dbReference type="EMBL" id="AOPO01000008">
    <property type="protein sequence ID" value="ELY21132.1"/>
    <property type="molecule type" value="Genomic_DNA"/>
</dbReference>
<evidence type="ECO:0000313" key="7">
    <source>
        <dbReference type="Proteomes" id="UP000011651"/>
    </source>
</evidence>
<sequence length="326" mass="35468">MLKRAITAWHYPIMKKINDFGKPFSSFENQMPRGWVWDDTRAFLAVARHGTLSGAAAELHLGIATLSRRIERLEKALKLPLFVRQQSGYQLTEEGAGLIEKAEALEAAAAAFSSGGALATQLSGRVRLATAENLAMSLILPALPQFYAQYPGITLELVTDITTVNLHRRDADVALRMVKPERGNVTLRRLGTLGFGLYASPNYVAQREAHHDAGNYDTDAFITWGETQAHLPAAQWVERVLQGQEPALTTTSLATQLAAAKAGLGIAVLPHFLALEAELVCVAAEIGVDQPIYLVIQTDLTQSGRTRAVADFLTELVASNRKRLSG</sequence>
<evidence type="ECO:0000256" key="3">
    <source>
        <dbReference type="ARBA" id="ARBA00023125"/>
    </source>
</evidence>
<dbReference type="InterPro" id="IPR050176">
    <property type="entry name" value="LTTR"/>
</dbReference>
<dbReference type="PANTHER" id="PTHR30579:SF3">
    <property type="entry name" value="TRANSCRIPTIONAL REGULATORY PROTEIN"/>
    <property type="match status" value="1"/>
</dbReference>
<gene>
    <name evidence="6" type="ORF">HALTITAN_2006</name>
</gene>
<feature type="domain" description="HTH lysR-type" evidence="5">
    <location>
        <begin position="41"/>
        <end position="92"/>
    </location>
</feature>
<dbReference type="GO" id="GO:0003677">
    <property type="term" value="F:DNA binding"/>
    <property type="evidence" value="ECO:0007669"/>
    <property type="project" value="UniProtKB-KW"/>
</dbReference>
<dbReference type="AlphaFoldDB" id="L9U8N5"/>
<comment type="similarity">
    <text evidence="1">Belongs to the LysR transcriptional regulatory family.</text>
</comment>
<dbReference type="InterPro" id="IPR036390">
    <property type="entry name" value="WH_DNA-bd_sf"/>
</dbReference>
<dbReference type="Proteomes" id="UP000011651">
    <property type="component" value="Unassembled WGS sequence"/>
</dbReference>
<name>L9U8N5_9GAMM</name>
<evidence type="ECO:0000259" key="5">
    <source>
        <dbReference type="PROSITE" id="PS50931"/>
    </source>
</evidence>
<dbReference type="SUPFAM" id="SSF53850">
    <property type="entry name" value="Periplasmic binding protein-like II"/>
    <property type="match status" value="1"/>
</dbReference>
<dbReference type="SUPFAM" id="SSF46785">
    <property type="entry name" value="Winged helix' DNA-binding domain"/>
    <property type="match status" value="1"/>
</dbReference>
<comment type="caution">
    <text evidence="6">The sequence shown here is derived from an EMBL/GenBank/DDBJ whole genome shotgun (WGS) entry which is preliminary data.</text>
</comment>
<organism evidence="6 7">
    <name type="scientific">Vreelandella titanicae BH1</name>
    <dbReference type="NCBI Taxonomy" id="1204738"/>
    <lineage>
        <taxon>Bacteria</taxon>
        <taxon>Pseudomonadati</taxon>
        <taxon>Pseudomonadota</taxon>
        <taxon>Gammaproteobacteria</taxon>
        <taxon>Oceanospirillales</taxon>
        <taxon>Halomonadaceae</taxon>
        <taxon>Vreelandella</taxon>
    </lineage>
</organism>
<dbReference type="PANTHER" id="PTHR30579">
    <property type="entry name" value="TRANSCRIPTIONAL REGULATOR"/>
    <property type="match status" value="1"/>
</dbReference>
<evidence type="ECO:0000256" key="1">
    <source>
        <dbReference type="ARBA" id="ARBA00009437"/>
    </source>
</evidence>
<keyword evidence="4" id="KW-0804">Transcription</keyword>
<proteinExistence type="inferred from homology"/>
<dbReference type="Gene3D" id="3.40.190.290">
    <property type="match status" value="1"/>
</dbReference>
<keyword evidence="3" id="KW-0238">DNA-binding</keyword>
<evidence type="ECO:0000256" key="2">
    <source>
        <dbReference type="ARBA" id="ARBA00023015"/>
    </source>
</evidence>
<keyword evidence="2" id="KW-0805">Transcription regulation</keyword>
<evidence type="ECO:0000313" key="6">
    <source>
        <dbReference type="EMBL" id="ELY21132.1"/>
    </source>
</evidence>